<organism evidence="2">
    <name type="scientific">marine sediment metagenome</name>
    <dbReference type="NCBI Taxonomy" id="412755"/>
    <lineage>
        <taxon>unclassified sequences</taxon>
        <taxon>metagenomes</taxon>
        <taxon>ecological metagenomes</taxon>
    </lineage>
</organism>
<gene>
    <name evidence="2" type="ORF">S12H4_42673</name>
</gene>
<sequence length="148" mass="17122">MKGLEPLVILLVEDDLADQKLIRTSLRNEKIANDLYMVQTGEEGMDFLYRRGNYSNGTPQPDLILLDLNMPGMGGKEFLRQVKEDEKVKQIPVVILTTSDAERDIIDSYKLQASGYVHKPLTLEEFKEGMKKLKEYWFVLCKRIPRED</sequence>
<dbReference type="EMBL" id="BARW01026133">
    <property type="protein sequence ID" value="GAJ15474.1"/>
    <property type="molecule type" value="Genomic_DNA"/>
</dbReference>
<dbReference type="InterPro" id="IPR011006">
    <property type="entry name" value="CheY-like_superfamily"/>
</dbReference>
<protein>
    <recommendedName>
        <fullName evidence="1">Response regulatory domain-containing protein</fullName>
    </recommendedName>
</protein>
<dbReference type="Gene3D" id="3.40.50.2300">
    <property type="match status" value="1"/>
</dbReference>
<dbReference type="GO" id="GO:0000160">
    <property type="term" value="P:phosphorelay signal transduction system"/>
    <property type="evidence" value="ECO:0007669"/>
    <property type="project" value="InterPro"/>
</dbReference>
<evidence type="ECO:0000259" key="1">
    <source>
        <dbReference type="PROSITE" id="PS50110"/>
    </source>
</evidence>
<name>X1UDC6_9ZZZZ</name>
<dbReference type="InterPro" id="IPR001789">
    <property type="entry name" value="Sig_transdc_resp-reg_receiver"/>
</dbReference>
<dbReference type="InterPro" id="IPR052893">
    <property type="entry name" value="TCS_response_regulator"/>
</dbReference>
<dbReference type="SMART" id="SM00448">
    <property type="entry name" value="REC"/>
    <property type="match status" value="1"/>
</dbReference>
<dbReference type="CDD" id="cd17557">
    <property type="entry name" value="REC_Rcp-like"/>
    <property type="match status" value="1"/>
</dbReference>
<dbReference type="Pfam" id="PF00072">
    <property type="entry name" value="Response_reg"/>
    <property type="match status" value="1"/>
</dbReference>
<accession>X1UDC6</accession>
<dbReference type="SUPFAM" id="SSF52172">
    <property type="entry name" value="CheY-like"/>
    <property type="match status" value="1"/>
</dbReference>
<proteinExistence type="predicted"/>
<feature type="domain" description="Response regulatory" evidence="1">
    <location>
        <begin position="8"/>
        <end position="134"/>
    </location>
</feature>
<dbReference type="PANTHER" id="PTHR44520:SF1">
    <property type="entry name" value="TWO-COMPONENT SYSTEM REGULATORY PROTEIN"/>
    <property type="match status" value="1"/>
</dbReference>
<reference evidence="2" key="1">
    <citation type="journal article" date="2014" name="Front. Microbiol.">
        <title>High frequency of phylogenetically diverse reductive dehalogenase-homologous genes in deep subseafloor sedimentary metagenomes.</title>
        <authorList>
            <person name="Kawai M."/>
            <person name="Futagami T."/>
            <person name="Toyoda A."/>
            <person name="Takaki Y."/>
            <person name="Nishi S."/>
            <person name="Hori S."/>
            <person name="Arai W."/>
            <person name="Tsubouchi T."/>
            <person name="Morono Y."/>
            <person name="Uchiyama I."/>
            <person name="Ito T."/>
            <person name="Fujiyama A."/>
            <person name="Inagaki F."/>
            <person name="Takami H."/>
        </authorList>
    </citation>
    <scope>NUCLEOTIDE SEQUENCE</scope>
    <source>
        <strain evidence="2">Expedition CK06-06</strain>
    </source>
</reference>
<dbReference type="PANTHER" id="PTHR44520">
    <property type="entry name" value="RESPONSE REGULATOR RCP1-RELATED"/>
    <property type="match status" value="1"/>
</dbReference>
<dbReference type="AlphaFoldDB" id="X1UDC6"/>
<dbReference type="PROSITE" id="PS50110">
    <property type="entry name" value="RESPONSE_REGULATORY"/>
    <property type="match status" value="1"/>
</dbReference>
<comment type="caution">
    <text evidence="2">The sequence shown here is derived from an EMBL/GenBank/DDBJ whole genome shotgun (WGS) entry which is preliminary data.</text>
</comment>
<evidence type="ECO:0000313" key="2">
    <source>
        <dbReference type="EMBL" id="GAJ15474.1"/>
    </source>
</evidence>